<accession>A0A7Y0E2B1</accession>
<dbReference type="Proteomes" id="UP000539372">
    <property type="component" value="Unassembled WGS sequence"/>
</dbReference>
<name>A0A7Y0E2B1_9PROT</name>
<reference evidence="1 2" key="1">
    <citation type="submission" date="2020-04" db="EMBL/GenBank/DDBJ databases">
        <title>Rhodospirillaceae bacterium KN72 isolated from deep sea.</title>
        <authorList>
            <person name="Zhang D.-C."/>
        </authorList>
    </citation>
    <scope>NUCLEOTIDE SEQUENCE [LARGE SCALE GENOMIC DNA]</scope>
    <source>
        <strain evidence="1 2">KN72</strain>
    </source>
</reference>
<evidence type="ECO:0000313" key="1">
    <source>
        <dbReference type="EMBL" id="NMM45914.1"/>
    </source>
</evidence>
<evidence type="ECO:0000313" key="2">
    <source>
        <dbReference type="Proteomes" id="UP000539372"/>
    </source>
</evidence>
<keyword evidence="2" id="KW-1185">Reference proteome</keyword>
<sequence>MKPFECIFHPKKGVGPINFGQSFTAIKNIRGFKLKRFDPDPDTPPTYDNDPLDLTVYQDEDGKVRSISCDEYLYVDGENIIGMQINDALRLLGNPQYELEKDFELWEGEVQDIYNIEALGMSLWTTSDGEILSASLDDGDYED</sequence>
<dbReference type="AlphaFoldDB" id="A0A7Y0E2B1"/>
<comment type="caution">
    <text evidence="1">The sequence shown here is derived from an EMBL/GenBank/DDBJ whole genome shotgun (WGS) entry which is preliminary data.</text>
</comment>
<organism evidence="1 2">
    <name type="scientific">Pacificispira spongiicola</name>
    <dbReference type="NCBI Taxonomy" id="2729598"/>
    <lineage>
        <taxon>Bacteria</taxon>
        <taxon>Pseudomonadati</taxon>
        <taxon>Pseudomonadota</taxon>
        <taxon>Alphaproteobacteria</taxon>
        <taxon>Rhodospirillales</taxon>
        <taxon>Rhodospirillaceae</taxon>
        <taxon>Pacificispira</taxon>
    </lineage>
</organism>
<gene>
    <name evidence="1" type="ORF">HH303_15560</name>
</gene>
<dbReference type="EMBL" id="JABBNT010000004">
    <property type="protein sequence ID" value="NMM45914.1"/>
    <property type="molecule type" value="Genomic_DNA"/>
</dbReference>
<dbReference type="RefSeq" id="WP_169626287.1">
    <property type="nucleotide sequence ID" value="NZ_JABBNT010000004.1"/>
</dbReference>
<proteinExistence type="predicted"/>
<protein>
    <submittedName>
        <fullName evidence="1">Uncharacterized protein</fullName>
    </submittedName>
</protein>